<feature type="region of interest" description="Disordered" evidence="1">
    <location>
        <begin position="858"/>
        <end position="877"/>
    </location>
</feature>
<dbReference type="NCBIfam" id="TIGR04213">
    <property type="entry name" value="PGF_pre_PGF"/>
    <property type="match status" value="1"/>
</dbReference>
<dbReference type="Proteomes" id="UP000428325">
    <property type="component" value="Chromosome"/>
</dbReference>
<keyword evidence="4" id="KW-1185">Reference proteome</keyword>
<dbReference type="SUPFAM" id="SSF51126">
    <property type="entry name" value="Pectin lyase-like"/>
    <property type="match status" value="4"/>
</dbReference>
<dbReference type="KEGG" id="hra:EI982_11055"/>
<feature type="compositionally biased region" description="Polar residues" evidence="1">
    <location>
        <begin position="858"/>
        <end position="875"/>
    </location>
</feature>
<dbReference type="InterPro" id="IPR011050">
    <property type="entry name" value="Pectin_lyase_fold/virulence"/>
</dbReference>
<feature type="compositionally biased region" description="Low complexity" evidence="1">
    <location>
        <begin position="1140"/>
        <end position="1166"/>
    </location>
</feature>
<gene>
    <name evidence="3" type="ORF">EI982_11055</name>
</gene>
<sequence length="1192" mass="120652">MTGGTRIRLTAVAIALLLVTSGLGAFGGTAAASSGGNPPPTADPGQLAVSLTDGDGTVNATYRVDETTGTINASYAGAKADVNVSYTDSATAIQFALDNGTAENDTVVVGGGTFNGSVDIDSTAGIVLDGGYSRLDGGGVSLGYPAVNVTVDGATVRNLTVVDSGGDGIGSLSAADVTLRNVEVIDSNNHGIDFANGTIRNTTVEGGSVGLYQGISNGSTITGMTIRQASSTGLEIDSANHTIRDVTVNNTTSGKGVLEAGVNNTYENVTVTNSSTEGFEVGESESVSTNATLRNVTVEDNAANGIIANEGDGVLLSNVTAVDNGEHGVRLEISGTVRHLTATGNDWDGLKTTFGSDGATIVDVTAKRNGDGLEISAANTTVRDAIVTNNSDYGVSATGYVNNTFDDVTITRHGDTGIRLGEGGTLVDSVVLDNAKNTFGGSGIFVKGKNATVRNVTVWGNGLDVEAANVVVRNLTQKGSGGTGLAVDASNVTVDDVSVRNNRYYGLHDQGGDNAFSNVTAADNGRAGIKVAKGTVLTDSRASNNGDGSESGVRVDERNITLRNVTATGSPEGFNVREPNATLTDVVARNNSDVGFRVKDRNATLTDVVARNNGDGIRIVNDGFDATLRNATVANNSDDGVYLEDRSARGLLIANATVRDNGNAGIDISPQTGSRIVDTTLTANGGPELNVQPTTDTFEVSPAPLDASNVTVGATTFDAIEAKNVSFEGSATSPSPGDERKRARTVGKLSRLDAGAFADVTVDYTTNDTLGLQESSLVLARYDSASGSYAPAASTPDSAANTVTANLTSFGPVVVLGDPESGEGGTVVDGTSTGTLDVNGTEVVDASIDYTAGQSGTATVSDLSSKPSSVPNATTSGGGDVNRVASYVEITAPEPASGANATVEIVVDRSRIGEPNDTQVWRYVGGGNGYQPLATQVQSVTGSSVRLSFETPGFSVFVVGDPTAETAGGASGGGGSAGIGESILAGERSVTQALYEGTARRVTVEFDRETTGAVAVESVGSLPDAAPDPDGRTVAAVDVTVPDDAASRSATVEIAVPRSAVEGTGVDPAALRVVEFERGSDDLRRLDTEVIDRGDGTVVLAAETPGFSTFAVVAPTSPGTAVRTPTRTATSDRSPSEMDTATPSGTATSTRTTTPSGTATPSPESTGGSGDGFGWFVALVALSAVAAATRSD</sequence>
<dbReference type="EMBL" id="CP034345">
    <property type="protein sequence ID" value="QGX95293.1"/>
    <property type="molecule type" value="Genomic_DNA"/>
</dbReference>
<dbReference type="Gene3D" id="2.160.20.10">
    <property type="entry name" value="Single-stranded right-handed beta-helix, Pectin lyase-like"/>
    <property type="match status" value="4"/>
</dbReference>
<dbReference type="InterPro" id="IPR039448">
    <property type="entry name" value="Beta_helix"/>
</dbReference>
<reference evidence="3 4" key="1">
    <citation type="submission" date="2018-12" db="EMBL/GenBank/DDBJ databases">
        <title>Complete genome sequence of Haloplanus rallus MBLA0036.</title>
        <authorList>
            <person name="Nam Y.-d."/>
            <person name="Kang J."/>
            <person name="Chung W.-H."/>
            <person name="Park Y.S."/>
        </authorList>
    </citation>
    <scope>NUCLEOTIDE SEQUENCE [LARGE SCALE GENOMIC DNA]</scope>
    <source>
        <strain evidence="3 4">MBLA0036</strain>
    </source>
</reference>
<dbReference type="SMART" id="SM00710">
    <property type="entry name" value="PbH1"/>
    <property type="match status" value="16"/>
</dbReference>
<dbReference type="InterPro" id="IPR026453">
    <property type="entry name" value="PGF_pre_PGF"/>
</dbReference>
<dbReference type="InterPro" id="IPR012334">
    <property type="entry name" value="Pectin_lyas_fold"/>
</dbReference>
<name>A0A6B9FGG6_9EURY</name>
<dbReference type="Pfam" id="PF13229">
    <property type="entry name" value="Beta_helix"/>
    <property type="match status" value="3"/>
</dbReference>
<evidence type="ECO:0000256" key="1">
    <source>
        <dbReference type="SAM" id="MobiDB-lite"/>
    </source>
</evidence>
<dbReference type="InterPro" id="IPR006626">
    <property type="entry name" value="PbH1"/>
</dbReference>
<feature type="region of interest" description="Disordered" evidence="1">
    <location>
        <begin position="1116"/>
        <end position="1171"/>
    </location>
</feature>
<feature type="domain" description="Right handed beta helix" evidence="2">
    <location>
        <begin position="148"/>
        <end position="286"/>
    </location>
</feature>
<feature type="domain" description="Right handed beta helix" evidence="2">
    <location>
        <begin position="289"/>
        <end position="425"/>
    </location>
</feature>
<feature type="compositionally biased region" description="Polar residues" evidence="1">
    <location>
        <begin position="1117"/>
        <end position="1139"/>
    </location>
</feature>
<organism evidence="3 4">
    <name type="scientific">Haloplanus rallus</name>
    <dbReference type="NCBI Taxonomy" id="1816183"/>
    <lineage>
        <taxon>Archaea</taxon>
        <taxon>Methanobacteriati</taxon>
        <taxon>Methanobacteriota</taxon>
        <taxon>Stenosarchaea group</taxon>
        <taxon>Halobacteria</taxon>
        <taxon>Halobacteriales</taxon>
        <taxon>Haloferacaceae</taxon>
        <taxon>Haloplanus</taxon>
    </lineage>
</organism>
<dbReference type="GeneID" id="43370086"/>
<evidence type="ECO:0000259" key="2">
    <source>
        <dbReference type="Pfam" id="PF13229"/>
    </source>
</evidence>
<dbReference type="RefSeq" id="WP_157689752.1">
    <property type="nucleotide sequence ID" value="NZ_CP034345.1"/>
</dbReference>
<dbReference type="OrthoDB" id="331260at2157"/>
<protein>
    <submittedName>
        <fullName evidence="3">PGF-pre-PGF domain-containing protein</fullName>
    </submittedName>
</protein>
<dbReference type="AlphaFoldDB" id="A0A6B9FGG6"/>
<evidence type="ECO:0000313" key="3">
    <source>
        <dbReference type="EMBL" id="QGX95293.1"/>
    </source>
</evidence>
<feature type="domain" description="Right handed beta helix" evidence="2">
    <location>
        <begin position="538"/>
        <end position="676"/>
    </location>
</feature>
<proteinExistence type="predicted"/>
<accession>A0A6B9FGG6</accession>
<evidence type="ECO:0000313" key="4">
    <source>
        <dbReference type="Proteomes" id="UP000428325"/>
    </source>
</evidence>